<keyword evidence="3" id="KW-1185">Reference proteome</keyword>
<evidence type="ECO:0000313" key="3">
    <source>
        <dbReference type="Proteomes" id="UP000675664"/>
    </source>
</evidence>
<gene>
    <name evidence="2" type="ORF">KCX82_10130</name>
</gene>
<comment type="caution">
    <text evidence="2">The sequence shown here is derived from an EMBL/GenBank/DDBJ whole genome shotgun (WGS) entry which is preliminary data.</text>
</comment>
<organism evidence="2 3">
    <name type="scientific">Sinanaerobacter chloroacetimidivorans</name>
    <dbReference type="NCBI Taxonomy" id="2818044"/>
    <lineage>
        <taxon>Bacteria</taxon>
        <taxon>Bacillati</taxon>
        <taxon>Bacillota</taxon>
        <taxon>Clostridia</taxon>
        <taxon>Peptostreptococcales</taxon>
        <taxon>Anaerovoracaceae</taxon>
        <taxon>Sinanaerobacter</taxon>
    </lineage>
</organism>
<reference evidence="2" key="1">
    <citation type="submission" date="2021-04" db="EMBL/GenBank/DDBJ databases">
        <title>Sinoanaerobacter chloroacetimidivorans sp. nov., an obligate anaerobic bacterium isolated from anaerobic sludge.</title>
        <authorList>
            <person name="Bao Y."/>
        </authorList>
    </citation>
    <scope>NUCLEOTIDE SEQUENCE</scope>
    <source>
        <strain evidence="2">BAD-6</strain>
    </source>
</reference>
<dbReference type="Proteomes" id="UP000675664">
    <property type="component" value="Unassembled WGS sequence"/>
</dbReference>
<protein>
    <submittedName>
        <fullName evidence="2">Uncharacterized protein</fullName>
    </submittedName>
</protein>
<proteinExistence type="predicted"/>
<feature type="region of interest" description="Disordered" evidence="1">
    <location>
        <begin position="1"/>
        <end position="20"/>
    </location>
</feature>
<reference evidence="2" key="2">
    <citation type="submission" date="2021-04" db="EMBL/GenBank/DDBJ databases">
        <authorList>
            <person name="Liu J."/>
        </authorList>
    </citation>
    <scope>NUCLEOTIDE SEQUENCE</scope>
    <source>
        <strain evidence="2">BAD-6</strain>
    </source>
</reference>
<sequence>MHKIHQTHHHNDGQQRHGCGGGCHCHQRPESHQQSEGCCSSKQGAGQEGCCHSHKQEPLNLNKAELMMLLDLAQYIYLPISRFIISSSTEEASFVALAPASVNSRDDSLETVKERAGILINLEKKGLISLDYDIPIEGYDYDLHISSAAYLYFEETVREGKEKPNFICDTANIEKGSAAITELGIRAADSIKVF</sequence>
<evidence type="ECO:0000313" key="2">
    <source>
        <dbReference type="EMBL" id="MBR0598231.1"/>
    </source>
</evidence>
<name>A0A8J7W350_9FIRM</name>
<accession>A0A8J7W350</accession>
<dbReference type="EMBL" id="JAGSND010000006">
    <property type="protein sequence ID" value="MBR0598231.1"/>
    <property type="molecule type" value="Genomic_DNA"/>
</dbReference>
<dbReference type="AlphaFoldDB" id="A0A8J7W350"/>
<evidence type="ECO:0000256" key="1">
    <source>
        <dbReference type="SAM" id="MobiDB-lite"/>
    </source>
</evidence>